<feature type="region of interest" description="Disordered" evidence="10">
    <location>
        <begin position="1004"/>
        <end position="1077"/>
    </location>
</feature>
<feature type="region of interest" description="Disordered" evidence="10">
    <location>
        <begin position="850"/>
        <end position="887"/>
    </location>
</feature>
<evidence type="ECO:0000256" key="10">
    <source>
        <dbReference type="SAM" id="MobiDB-lite"/>
    </source>
</evidence>
<keyword evidence="8" id="KW-0482">Metalloprotease</keyword>
<dbReference type="OrthoDB" id="10253041at2759"/>
<gene>
    <name evidence="12" type="ORF">Cfor_12435</name>
</gene>
<evidence type="ECO:0000256" key="2">
    <source>
        <dbReference type="ARBA" id="ARBA00005988"/>
    </source>
</evidence>
<evidence type="ECO:0000256" key="1">
    <source>
        <dbReference type="ARBA" id="ARBA00001947"/>
    </source>
</evidence>
<evidence type="ECO:0000313" key="13">
    <source>
        <dbReference type="Proteomes" id="UP000502823"/>
    </source>
</evidence>
<comment type="similarity">
    <text evidence="2 9">Belongs to the peptidase M14 family.</text>
</comment>
<evidence type="ECO:0000313" key="12">
    <source>
        <dbReference type="EMBL" id="GFG38404.1"/>
    </source>
</evidence>
<keyword evidence="7" id="KW-0862">Zinc</keyword>
<keyword evidence="5" id="KW-0479">Metal-binding</keyword>
<dbReference type="GO" id="GO:0006508">
    <property type="term" value="P:proteolysis"/>
    <property type="evidence" value="ECO:0007669"/>
    <property type="project" value="UniProtKB-KW"/>
</dbReference>
<dbReference type="GO" id="GO:0004181">
    <property type="term" value="F:metallocarboxypeptidase activity"/>
    <property type="evidence" value="ECO:0007669"/>
    <property type="project" value="InterPro"/>
</dbReference>
<feature type="compositionally biased region" description="Polar residues" evidence="10">
    <location>
        <begin position="874"/>
        <end position="885"/>
    </location>
</feature>
<keyword evidence="3" id="KW-0121">Carboxypeptidase</keyword>
<dbReference type="Gene3D" id="2.60.40.3120">
    <property type="match status" value="1"/>
</dbReference>
<dbReference type="CDD" id="cd06907">
    <property type="entry name" value="M14_AGBL2-3_like"/>
    <property type="match status" value="1"/>
</dbReference>
<dbReference type="EMBL" id="BLKM01012989">
    <property type="protein sequence ID" value="GFG38404.1"/>
    <property type="molecule type" value="Genomic_DNA"/>
</dbReference>
<dbReference type="Pfam" id="PF18027">
    <property type="entry name" value="Pepdidase_M14_N"/>
    <property type="match status" value="1"/>
</dbReference>
<dbReference type="PANTHER" id="PTHR12756:SF45">
    <property type="entry name" value="CYTOSOLIC CARBOXYPEPTIDASE NNA1"/>
    <property type="match status" value="1"/>
</dbReference>
<dbReference type="Proteomes" id="UP000502823">
    <property type="component" value="Unassembled WGS sequence"/>
</dbReference>
<reference evidence="13" key="1">
    <citation type="submission" date="2020-01" db="EMBL/GenBank/DDBJ databases">
        <title>Draft genome sequence of the Termite Coptotermes fromosanus.</title>
        <authorList>
            <person name="Itakura S."/>
            <person name="Yosikawa Y."/>
            <person name="Umezawa K."/>
        </authorList>
    </citation>
    <scope>NUCLEOTIDE SEQUENCE [LARGE SCALE GENOMIC DNA]</scope>
</reference>
<dbReference type="GO" id="GO:0008270">
    <property type="term" value="F:zinc ion binding"/>
    <property type="evidence" value="ECO:0007669"/>
    <property type="project" value="InterPro"/>
</dbReference>
<feature type="region of interest" description="Disordered" evidence="10">
    <location>
        <begin position="579"/>
        <end position="650"/>
    </location>
</feature>
<dbReference type="AlphaFoldDB" id="A0A6L2Q1R4"/>
<organism evidence="12 13">
    <name type="scientific">Coptotermes formosanus</name>
    <name type="common">Formosan subterranean termite</name>
    <dbReference type="NCBI Taxonomy" id="36987"/>
    <lineage>
        <taxon>Eukaryota</taxon>
        <taxon>Metazoa</taxon>
        <taxon>Ecdysozoa</taxon>
        <taxon>Arthropoda</taxon>
        <taxon>Hexapoda</taxon>
        <taxon>Insecta</taxon>
        <taxon>Pterygota</taxon>
        <taxon>Neoptera</taxon>
        <taxon>Polyneoptera</taxon>
        <taxon>Dictyoptera</taxon>
        <taxon>Blattodea</taxon>
        <taxon>Blattoidea</taxon>
        <taxon>Termitoidae</taxon>
        <taxon>Rhinotermitidae</taxon>
        <taxon>Coptotermes</taxon>
    </lineage>
</organism>
<dbReference type="InterPro" id="IPR050821">
    <property type="entry name" value="Cytosolic_carboxypeptidase"/>
</dbReference>
<dbReference type="Pfam" id="PF00246">
    <property type="entry name" value="Peptidase_M14"/>
    <property type="match status" value="1"/>
</dbReference>
<comment type="caution">
    <text evidence="12">The sequence shown here is derived from an EMBL/GenBank/DDBJ whole genome shotgun (WGS) entry which is preliminary data.</text>
</comment>
<dbReference type="SUPFAM" id="SSF53187">
    <property type="entry name" value="Zn-dependent exopeptidases"/>
    <property type="match status" value="1"/>
</dbReference>
<dbReference type="InterPro" id="IPR040626">
    <property type="entry name" value="Pepdidase_M14_N"/>
</dbReference>
<dbReference type="Gene3D" id="3.40.630.10">
    <property type="entry name" value="Zn peptidases"/>
    <property type="match status" value="1"/>
</dbReference>
<proteinExistence type="inferred from homology"/>
<dbReference type="PANTHER" id="PTHR12756">
    <property type="entry name" value="CYTOSOLIC CARBOXYPEPTIDASE"/>
    <property type="match status" value="1"/>
</dbReference>
<evidence type="ECO:0000256" key="7">
    <source>
        <dbReference type="ARBA" id="ARBA00022833"/>
    </source>
</evidence>
<keyword evidence="13" id="KW-1185">Reference proteome</keyword>
<evidence type="ECO:0000256" key="4">
    <source>
        <dbReference type="ARBA" id="ARBA00022670"/>
    </source>
</evidence>
<feature type="active site" description="Proton donor/acceptor" evidence="9">
    <location>
        <position position="521"/>
    </location>
</feature>
<evidence type="ECO:0000259" key="11">
    <source>
        <dbReference type="PROSITE" id="PS52035"/>
    </source>
</evidence>
<accession>A0A6L2Q1R4</accession>
<keyword evidence="6" id="KW-0378">Hydrolase</keyword>
<dbReference type="InParanoid" id="A0A6L2Q1R4"/>
<evidence type="ECO:0000256" key="5">
    <source>
        <dbReference type="ARBA" id="ARBA00022723"/>
    </source>
</evidence>
<feature type="region of interest" description="Disordered" evidence="10">
    <location>
        <begin position="901"/>
        <end position="931"/>
    </location>
</feature>
<evidence type="ECO:0000256" key="9">
    <source>
        <dbReference type="PROSITE-ProRule" id="PRU01379"/>
    </source>
</evidence>
<feature type="domain" description="Peptidase M14" evidence="11">
    <location>
        <begin position="288"/>
        <end position="557"/>
    </location>
</feature>
<feature type="compositionally biased region" description="Basic residues" evidence="10">
    <location>
        <begin position="1043"/>
        <end position="1060"/>
    </location>
</feature>
<protein>
    <recommendedName>
        <fullName evidence="11">Peptidase M14 domain-containing protein</fullName>
    </recommendedName>
</protein>
<feature type="compositionally biased region" description="Low complexity" evidence="10">
    <location>
        <begin position="590"/>
        <end position="602"/>
    </location>
</feature>
<dbReference type="PROSITE" id="PS52035">
    <property type="entry name" value="PEPTIDASE_M14"/>
    <property type="match status" value="1"/>
</dbReference>
<evidence type="ECO:0000256" key="3">
    <source>
        <dbReference type="ARBA" id="ARBA00022645"/>
    </source>
</evidence>
<feature type="region of interest" description="Disordered" evidence="10">
    <location>
        <begin position="681"/>
        <end position="704"/>
    </location>
</feature>
<evidence type="ECO:0000256" key="6">
    <source>
        <dbReference type="ARBA" id="ARBA00022801"/>
    </source>
</evidence>
<evidence type="ECO:0000256" key="8">
    <source>
        <dbReference type="ARBA" id="ARBA00023049"/>
    </source>
</evidence>
<keyword evidence="4" id="KW-0645">Protease</keyword>
<feature type="compositionally biased region" description="Low complexity" evidence="10">
    <location>
        <begin position="1062"/>
        <end position="1071"/>
    </location>
</feature>
<sequence length="1170" mass="132113">MEWHHKTSFKEQKPKAVLPTCSYLSSFLQNTLKTNQVEINTDNRTLRPVAKLKEPRDLFALPKELDCPQQAARWPAECQVLEERVQHVDSSLSAPEEYYQPTGREVQPKPVGEEAGQVVFQYYPVSAVNYFSRSSVGGSKYLMDSCPCSDWVDGLRFESRFESGNLAKVVKITDTYYELYLRTDMYTNRHMQWYYFRVENTKSDVLYRFSFVNMCKGESLYSVGMRPLLYSTKDAQLRGIGWRRCGDNIAYYKNEPSPGEEDQLPSYTLTFNIEFPHDNDQVYLAHCYPYTYTDLQDYLIQLQKHPVKSTYSKLRLLCRSLAGNNVYYLTVTAPSLQDECKKKKAIVVTARVHPGETPASWMMKGFMDFLTGESLQARELRDKFIFKLVPMLNPDGVIVGNNRCSLTGRDLNRQYRTVMRETYPPVWHTKLMIRRLMEECGIEMYCDLHAHSRKHNIFIYGCENRRSADRLQEQVFPLMLHKNAADKFSFESCKFRIQRCKEGTGRVVVWMMGVANSYTMEASFGGSALGGRAGTHFTIQDYEQMGRHFCETLLDYCDQDPSKERLRCKIIDRLAREGSSADEPTNISLSDYSSDVGDTSSSSEDEGAGVGSVPGTEDCCLPLRVPPPSPVLPKREHHKSRVPPGHMPHHASVGPAALDLSPQLQRIRPTLMVHRATIDLGTDPGSDLNDPATDSGDDSLSWRHRGRGHAKVDISSGRVSRNKCTVVGDMPPELIVTSAQAQVTDVDTNEKVLEKRAEGTVTREPEQQQTEKIRLYKSRQVSVGINRACKLAYPRPITEITQGRQNSLLRTKIWTGIPCTCHEPNAPTHWSGRGGEASLLQACSQKLATLQKQKHDPVGRTRKPKKKQGATPRLQRTSVSDTSAGEETKKLAVLETIKKSNRKHEIRHSGVVQGRKDSSNDTSPGDDVETDSAAAKKLLQRKCKLQKWRTVTNSCFSKYTCESLDRHQDKKGHQSEPSAHSCQEKTRRKPSLKWKFCHAVANMVTGNDTNGRDTDSLVGSGSESDIEDRKPEVPAVRVSTANSKKKKKRKSTAGQKKSRRISSAAAAPSTSGKQRTSKKLVIMGGSSFKVYVVMMPQPLSQPSSFMWREKFDTLCDVISGQNRYPHYTDFFIVFVALMVMRYPKGTDSCMTVQKYSTFEASSVGESSINI</sequence>
<dbReference type="InterPro" id="IPR000834">
    <property type="entry name" value="Peptidase_M14"/>
</dbReference>
<name>A0A6L2Q1R4_COPFO</name>
<dbReference type="FunFam" id="3.40.630.10:FF:000011">
    <property type="entry name" value="cytosolic carboxypeptidase 2 isoform X1"/>
    <property type="match status" value="1"/>
</dbReference>
<comment type="cofactor">
    <cofactor evidence="1">
        <name>Zn(2+)</name>
        <dbReference type="ChEBI" id="CHEBI:29105"/>
    </cofactor>
</comment>